<keyword evidence="1" id="KW-0175">Coiled coil</keyword>
<dbReference type="SUPFAM" id="SSF81383">
    <property type="entry name" value="F-box domain"/>
    <property type="match status" value="1"/>
</dbReference>
<protein>
    <recommendedName>
        <fullName evidence="6">F-box domain-containing protein</fullName>
    </recommendedName>
</protein>
<reference evidence="3 5" key="2">
    <citation type="submission" date="2024-10" db="EMBL/GenBank/DDBJ databases">
        <authorList>
            <person name="Ryan C."/>
        </authorList>
    </citation>
    <scope>NUCLEOTIDE SEQUENCE [LARGE SCALE GENOMIC DNA]</scope>
</reference>
<evidence type="ECO:0000313" key="5">
    <source>
        <dbReference type="Proteomes" id="UP001497457"/>
    </source>
</evidence>
<reference evidence="5" key="1">
    <citation type="submission" date="2024-06" db="EMBL/GenBank/DDBJ databases">
        <authorList>
            <person name="Ryan C."/>
        </authorList>
    </citation>
    <scope>NUCLEOTIDE SEQUENCE [LARGE SCALE GENOMIC DNA]</scope>
</reference>
<keyword evidence="5" id="KW-1185">Reference proteome</keyword>
<evidence type="ECO:0000256" key="2">
    <source>
        <dbReference type="SAM" id="MobiDB-lite"/>
    </source>
</evidence>
<accession>A0ABC8ZI75</accession>
<dbReference type="EMBL" id="OZ075129">
    <property type="protein sequence ID" value="CAL4960777.1"/>
    <property type="molecule type" value="Genomic_DNA"/>
</dbReference>
<feature type="region of interest" description="Disordered" evidence="2">
    <location>
        <begin position="207"/>
        <end position="239"/>
    </location>
</feature>
<organism evidence="3 5">
    <name type="scientific">Urochloa decumbens</name>
    <dbReference type="NCBI Taxonomy" id="240449"/>
    <lineage>
        <taxon>Eukaryota</taxon>
        <taxon>Viridiplantae</taxon>
        <taxon>Streptophyta</taxon>
        <taxon>Embryophyta</taxon>
        <taxon>Tracheophyta</taxon>
        <taxon>Spermatophyta</taxon>
        <taxon>Magnoliopsida</taxon>
        <taxon>Liliopsida</taxon>
        <taxon>Poales</taxon>
        <taxon>Poaceae</taxon>
        <taxon>PACMAD clade</taxon>
        <taxon>Panicoideae</taxon>
        <taxon>Panicodae</taxon>
        <taxon>Paniceae</taxon>
        <taxon>Melinidinae</taxon>
        <taxon>Urochloa</taxon>
    </lineage>
</organism>
<feature type="coiled-coil region" evidence="1">
    <location>
        <begin position="115"/>
        <end position="142"/>
    </location>
</feature>
<proteinExistence type="predicted"/>
<dbReference type="InterPro" id="IPR036047">
    <property type="entry name" value="F-box-like_dom_sf"/>
</dbReference>
<feature type="compositionally biased region" description="Low complexity" evidence="2">
    <location>
        <begin position="60"/>
        <end position="75"/>
    </location>
</feature>
<dbReference type="Proteomes" id="UP001497457">
    <property type="component" value="Chromosome 20rd"/>
</dbReference>
<feature type="region of interest" description="Disordered" evidence="2">
    <location>
        <begin position="60"/>
        <end position="79"/>
    </location>
</feature>
<dbReference type="EMBL" id="OZ075130">
    <property type="protein sequence ID" value="CAL4973465.1"/>
    <property type="molecule type" value="Genomic_DNA"/>
</dbReference>
<name>A0ABC8ZI75_9POAL</name>
<sequence>MSASDLPDELWARVLELGAASSALGFRDLCCLAIASRRLGRLSLHPALWSALLSRDFPSQSQPSSSSSTSQQQQQLHPKSLYKTKFERHKVRMAEARRRAVFEAEARVLACRRRLADLEESMRAEGERMKAAAQELDNLERVRRASVALNVWQPQVVHGRQKQLVQQCTVPVDSRLSDLNMELKVCKQQIATYKNSYNKEKHKLNEHEEALKRAKYHPLQDTHTSGIINEPRAKRKKLK</sequence>
<dbReference type="Proteomes" id="UP001497457">
    <property type="component" value="Chromosome 19rd"/>
</dbReference>
<evidence type="ECO:0000256" key="1">
    <source>
        <dbReference type="SAM" id="Coils"/>
    </source>
</evidence>
<evidence type="ECO:0000313" key="3">
    <source>
        <dbReference type="EMBL" id="CAL4960777.1"/>
    </source>
</evidence>
<gene>
    <name evidence="3" type="ORF">URODEC1_LOCUS44625</name>
    <name evidence="4" type="ORF">URODEC1_LOCUS51916</name>
</gene>
<evidence type="ECO:0000313" key="4">
    <source>
        <dbReference type="EMBL" id="CAL4973465.1"/>
    </source>
</evidence>
<evidence type="ECO:0008006" key="6">
    <source>
        <dbReference type="Google" id="ProtNLM"/>
    </source>
</evidence>
<dbReference type="AlphaFoldDB" id="A0ABC8ZI75"/>